<keyword evidence="3" id="KW-1185">Reference proteome</keyword>
<dbReference type="RefSeq" id="WP_097441161.1">
    <property type="nucleotide sequence ID" value="NZ_KZ300477.1"/>
</dbReference>
<evidence type="ECO:0000259" key="1">
    <source>
        <dbReference type="Pfam" id="PF12705"/>
    </source>
</evidence>
<dbReference type="InterPro" id="IPR027417">
    <property type="entry name" value="P-loop_NTPase"/>
</dbReference>
<dbReference type="SUPFAM" id="SSF52540">
    <property type="entry name" value="P-loop containing nucleoside triphosphate hydrolases"/>
    <property type="match status" value="1"/>
</dbReference>
<gene>
    <name evidence="2" type="ORF">B7P33_17415</name>
</gene>
<dbReference type="Proteomes" id="UP000219559">
    <property type="component" value="Unassembled WGS sequence"/>
</dbReference>
<comment type="caution">
    <text evidence="2">The sequence shown here is derived from an EMBL/GenBank/DDBJ whole genome shotgun (WGS) entry which is preliminary data.</text>
</comment>
<evidence type="ECO:0000313" key="2">
    <source>
        <dbReference type="EMBL" id="PCE63052.1"/>
    </source>
</evidence>
<dbReference type="OrthoDB" id="9762792at2"/>
<dbReference type="AlphaFoldDB" id="A0A2A4G5N0"/>
<evidence type="ECO:0000313" key="3">
    <source>
        <dbReference type="Proteomes" id="UP000219559"/>
    </source>
</evidence>
<organism evidence="2 3">
    <name type="scientific">Sediminicola luteus</name>
    <dbReference type="NCBI Taxonomy" id="319238"/>
    <lineage>
        <taxon>Bacteria</taxon>
        <taxon>Pseudomonadati</taxon>
        <taxon>Bacteroidota</taxon>
        <taxon>Flavobacteriia</taxon>
        <taxon>Flavobacteriales</taxon>
        <taxon>Flavobacteriaceae</taxon>
        <taxon>Sediminicola</taxon>
    </lineage>
</organism>
<protein>
    <recommendedName>
        <fullName evidence="1">PD-(D/E)XK endonuclease-like domain-containing protein</fullName>
    </recommendedName>
</protein>
<sequence length="909" mass="103766">MGLIMDSFIAECLDSILQENNLDHQDVFILPSRRAGTFLRKLLRQKWQGTGFVPQIKSVEEFVQELSGLQASSQMELLCQLYVSYTAVLGEDADDFLAYSHWAPTLLQDFLEIDRHLVNAKELYTHLASIQELDHWSLDGGKTPMIKGYLKFWDSLFAIYSHFSQSLEGNLKSHQGQMYRLAHAHLNEYMAQEPYRFWLLGFNAFNTAESEIVQSILEQGRGTIFWDNDVSFVEDEVHDAGFFMRQHFKQWSYFKQHRPRGLSRLFGSEKDIDVIGLPKQLSQAKYIGQLVADLAEGNPSLGHTALVLAKENQLPAILQSLPENVPFNITMGYALEQFPLTDLFLALFDFYIERNDNGSWYHKSITSLLSHAYAHLIWPGASEFLEELKKGNTAFVEINDITSRAWSPNIWLRETPSPVAFIGLCVACIQRLSDTLESGSLAFAYTGRFKLLLEALEQNLNDYPFIRDLRSLRALFLEEVSKESMDFYGDAFGNLQIMGMLESRNLDFETVIITHLNEGTLPSGKSNNSFIPFDLKRAFALPTYKEKDAVYTYHFYRLLLRAKKIVLLYNTEPDPLLGGEPSRWISQLLAYPIPHHRVTHSTAAPGLGDLKVPEPWQMAKDETLLKRLKEVAERGFSPSSLGNYIRNPKDFYKRTILGIRDREAIDETLAANTFGTIVHDSLEVLYTPFIGQELQKSELESLLDKVADLVKAQFKKTHGTGAIQGKNRIALFIMTDYVKAFIKHDMRELEQAPTFLVGLEKPMEVRLDIPGLDFPVRLRGKLDRIDSRLGITRIIDYKTGKVNPNELEIVDWETLTTDYKYSKAFQLLCYGYMAKAKAMAVEGPIQAFIYSFKNQASGLMPFAKKDAPRAKTKDSLLSDNIIGTYEKELFRLIFEICDANTPFIEKEVN</sequence>
<accession>A0A2A4G5N0</accession>
<dbReference type="EMBL" id="NBWU01000007">
    <property type="protein sequence ID" value="PCE63052.1"/>
    <property type="molecule type" value="Genomic_DNA"/>
</dbReference>
<dbReference type="Gene3D" id="3.40.50.300">
    <property type="entry name" value="P-loop containing nucleotide triphosphate hydrolases"/>
    <property type="match status" value="1"/>
</dbReference>
<dbReference type="Pfam" id="PF12705">
    <property type="entry name" value="PDDEXK_1"/>
    <property type="match status" value="1"/>
</dbReference>
<name>A0A2A4G5N0_9FLAO</name>
<dbReference type="Gene3D" id="3.90.320.10">
    <property type="match status" value="1"/>
</dbReference>
<feature type="domain" description="PD-(D/E)XK endonuclease-like" evidence="1">
    <location>
        <begin position="636"/>
        <end position="866"/>
    </location>
</feature>
<reference evidence="2 3" key="1">
    <citation type="submission" date="2017-04" db="EMBL/GenBank/DDBJ databases">
        <title>A new member of the family Flavobacteriaceae isolated from ascidians.</title>
        <authorList>
            <person name="Chen L."/>
        </authorList>
    </citation>
    <scope>NUCLEOTIDE SEQUENCE [LARGE SCALE GENOMIC DNA]</scope>
    <source>
        <strain evidence="2 3">HQA918</strain>
    </source>
</reference>
<dbReference type="InterPro" id="IPR038726">
    <property type="entry name" value="PDDEXK_AddAB-type"/>
</dbReference>
<proteinExistence type="predicted"/>
<dbReference type="InterPro" id="IPR011604">
    <property type="entry name" value="PDDEXK-like_dom_sf"/>
</dbReference>